<evidence type="ECO:0000256" key="1">
    <source>
        <dbReference type="ARBA" id="ARBA00022801"/>
    </source>
</evidence>
<reference evidence="6" key="3">
    <citation type="submission" date="2024-02" db="EMBL/GenBank/DDBJ databases">
        <title>Comparative genomics of Cryptococcus and Kwoniella reveals pathogenesis evolution and contrasting modes of karyotype evolution via chromosome fusion or intercentromeric recombination.</title>
        <authorList>
            <person name="Coelho M.A."/>
            <person name="David-Palma M."/>
            <person name="Shea T."/>
            <person name="Bowers K."/>
            <person name="McGinley-Smith S."/>
            <person name="Mohammad A.W."/>
            <person name="Gnirke A."/>
            <person name="Yurkov A.M."/>
            <person name="Nowrousian M."/>
            <person name="Sun S."/>
            <person name="Cuomo C.A."/>
            <person name="Heitman J."/>
        </authorList>
    </citation>
    <scope>NUCLEOTIDE SEQUENCE</scope>
    <source>
        <strain evidence="6">CBS 10117</strain>
    </source>
</reference>
<organism evidence="5">
    <name type="scientific">Kwoniella dejecticola CBS 10117</name>
    <dbReference type="NCBI Taxonomy" id="1296121"/>
    <lineage>
        <taxon>Eukaryota</taxon>
        <taxon>Fungi</taxon>
        <taxon>Dikarya</taxon>
        <taxon>Basidiomycota</taxon>
        <taxon>Agaricomycotina</taxon>
        <taxon>Tremellomycetes</taxon>
        <taxon>Tremellales</taxon>
        <taxon>Cryptococcaceae</taxon>
        <taxon>Kwoniella</taxon>
    </lineage>
</organism>
<dbReference type="STRING" id="1296121.A0A1A6A1X9"/>
<gene>
    <name evidence="5" type="ORF">I303_06331</name>
    <name evidence="6" type="ORF">I303_106311</name>
</gene>
<dbReference type="Proteomes" id="UP000078595">
    <property type="component" value="Chromosome 7"/>
</dbReference>
<dbReference type="AlphaFoldDB" id="A0A1A6A1X9"/>
<dbReference type="GeneID" id="28970030"/>
<dbReference type="EMBL" id="KI894033">
    <property type="protein sequence ID" value="OBR84044.1"/>
    <property type="molecule type" value="Genomic_DNA"/>
</dbReference>
<dbReference type="EMBL" id="CP144536">
    <property type="protein sequence ID" value="WWC63706.1"/>
    <property type="molecule type" value="Genomic_DNA"/>
</dbReference>
<dbReference type="GO" id="GO:0008081">
    <property type="term" value="F:phosphoric diester hydrolase activity"/>
    <property type="evidence" value="ECO:0007669"/>
    <property type="project" value="TreeGrafter"/>
</dbReference>
<reference evidence="5" key="1">
    <citation type="submission" date="2013-07" db="EMBL/GenBank/DDBJ databases">
        <title>The Genome Sequence of Cryptococcus dejecticola CBS10117.</title>
        <authorList>
            <consortium name="The Broad Institute Genome Sequencing Platform"/>
            <person name="Cuomo C."/>
            <person name="Litvintseva A."/>
            <person name="Chen Y."/>
            <person name="Heitman J."/>
            <person name="Sun S."/>
            <person name="Springer D."/>
            <person name="Dromer F."/>
            <person name="Young S.K."/>
            <person name="Zeng Q."/>
            <person name="Gargeya S."/>
            <person name="Fitzgerald M."/>
            <person name="Abouelleil A."/>
            <person name="Alvarado L."/>
            <person name="Berlin A.M."/>
            <person name="Chapman S.B."/>
            <person name="Dewar J."/>
            <person name="Goldberg J."/>
            <person name="Griggs A."/>
            <person name="Gujja S."/>
            <person name="Hansen M."/>
            <person name="Howarth C."/>
            <person name="Imamovic A."/>
            <person name="Larimer J."/>
            <person name="McCowan C."/>
            <person name="Murphy C."/>
            <person name="Pearson M."/>
            <person name="Priest M."/>
            <person name="Roberts A."/>
            <person name="Saif S."/>
            <person name="Shea T."/>
            <person name="Sykes S."/>
            <person name="Wortman J."/>
            <person name="Nusbaum C."/>
            <person name="Birren B."/>
        </authorList>
    </citation>
    <scope>NUCLEOTIDE SEQUENCE [LARGE SCALE GENOMIC DNA]</scope>
    <source>
        <strain evidence="5">CBS 10117</strain>
    </source>
</reference>
<evidence type="ECO:0000259" key="4">
    <source>
        <dbReference type="Pfam" id="PF00149"/>
    </source>
</evidence>
<feature type="domain" description="Calcineurin-like phosphoesterase" evidence="4">
    <location>
        <begin position="238"/>
        <end position="521"/>
    </location>
</feature>
<dbReference type="PANTHER" id="PTHR10340:SF27">
    <property type="entry name" value="ACL091CP"/>
    <property type="match status" value="1"/>
</dbReference>
<evidence type="ECO:0000313" key="6">
    <source>
        <dbReference type="EMBL" id="WWC63706.1"/>
    </source>
</evidence>
<dbReference type="GO" id="GO:0005615">
    <property type="term" value="C:extracellular space"/>
    <property type="evidence" value="ECO:0007669"/>
    <property type="project" value="TreeGrafter"/>
</dbReference>
<dbReference type="VEuPathDB" id="FungiDB:I303_06331"/>
<dbReference type="InterPro" id="IPR004843">
    <property type="entry name" value="Calcineurin-like_PHP"/>
</dbReference>
<evidence type="ECO:0000313" key="5">
    <source>
        <dbReference type="EMBL" id="OBR84044.1"/>
    </source>
</evidence>
<evidence type="ECO:0000256" key="3">
    <source>
        <dbReference type="SAM" id="SignalP"/>
    </source>
</evidence>
<dbReference type="Pfam" id="PF00149">
    <property type="entry name" value="Metallophos"/>
    <property type="match status" value="1"/>
</dbReference>
<keyword evidence="2" id="KW-0325">Glycoprotein</keyword>
<dbReference type="OrthoDB" id="282973at2759"/>
<feature type="chain" id="PRO_5008342036" evidence="3">
    <location>
        <begin position="20"/>
        <end position="690"/>
    </location>
</feature>
<name>A0A1A6A1X9_9TREE</name>
<keyword evidence="7" id="KW-1185">Reference proteome</keyword>
<dbReference type="KEGG" id="kdj:28970030"/>
<dbReference type="RefSeq" id="XP_018261886.1">
    <property type="nucleotide sequence ID" value="XM_018409613.1"/>
</dbReference>
<dbReference type="CDD" id="cd00842">
    <property type="entry name" value="MPP_ASMase"/>
    <property type="match status" value="1"/>
</dbReference>
<dbReference type="Gene3D" id="3.60.21.10">
    <property type="match status" value="1"/>
</dbReference>
<dbReference type="InterPro" id="IPR029052">
    <property type="entry name" value="Metallo-depent_PP-like"/>
</dbReference>
<evidence type="ECO:0000313" key="7">
    <source>
        <dbReference type="Proteomes" id="UP000078595"/>
    </source>
</evidence>
<dbReference type="InterPro" id="IPR041805">
    <property type="entry name" value="ASMase/PPN1_MPP"/>
</dbReference>
<protein>
    <submittedName>
        <fullName evidence="5">Ser/Thr protein phosphatase</fullName>
    </submittedName>
</protein>
<accession>A0A1A6A1X9</accession>
<evidence type="ECO:0000256" key="2">
    <source>
        <dbReference type="ARBA" id="ARBA00023180"/>
    </source>
</evidence>
<reference evidence="6" key="2">
    <citation type="submission" date="2013-07" db="EMBL/GenBank/DDBJ databases">
        <authorList>
            <consortium name="The Broad Institute Genome Sequencing Platform"/>
            <person name="Cuomo C."/>
            <person name="Litvintseva A."/>
            <person name="Chen Y."/>
            <person name="Heitman J."/>
            <person name="Sun S."/>
            <person name="Springer D."/>
            <person name="Dromer F."/>
            <person name="Young S.K."/>
            <person name="Zeng Q."/>
            <person name="Gargeya S."/>
            <person name="Fitzgerald M."/>
            <person name="Abouelleil A."/>
            <person name="Alvarado L."/>
            <person name="Berlin A.M."/>
            <person name="Chapman S.B."/>
            <person name="Dewar J."/>
            <person name="Goldberg J."/>
            <person name="Griggs A."/>
            <person name="Gujja S."/>
            <person name="Hansen M."/>
            <person name="Howarth C."/>
            <person name="Imamovic A."/>
            <person name="Larimer J."/>
            <person name="McCowan C."/>
            <person name="Murphy C."/>
            <person name="Pearson M."/>
            <person name="Priest M."/>
            <person name="Roberts A."/>
            <person name="Saif S."/>
            <person name="Shea T."/>
            <person name="Sykes S."/>
            <person name="Wortman J."/>
            <person name="Nusbaum C."/>
            <person name="Birren B."/>
        </authorList>
    </citation>
    <scope>NUCLEOTIDE SEQUENCE</scope>
    <source>
        <strain evidence="6">CBS 10117</strain>
    </source>
</reference>
<dbReference type="PANTHER" id="PTHR10340">
    <property type="entry name" value="SPHINGOMYELIN PHOSPHODIESTERASE"/>
    <property type="match status" value="1"/>
</dbReference>
<keyword evidence="3" id="KW-0732">Signal</keyword>
<feature type="signal peptide" evidence="3">
    <location>
        <begin position="1"/>
        <end position="19"/>
    </location>
</feature>
<keyword evidence="1" id="KW-0378">Hydrolase</keyword>
<sequence>MNFMLPVLTLGGLAAIANAQQVNLGPETYTAAGEFPTSLFATYWNEPTQTASQVQPVITDSILNTTYSLNLTDPDTISNNDTTDPLYYPKTNLTGDAVQALYQNVTSQIENIILNGNEQGSSSNCTKCIDAMTVAGTLAKEAPKLVPQLLVSLCQKYKFASGNGCQVYSANAQGPFYAQVLAYADLSGSDGQYLCQNFITVSKCPRPPLPNFDASEFWTKPKPSNATAPEPKGTNRVKVLHMSDFHVDPRYSTGAEANCTSGLCCRAGNPVASLQSDFTPSVPAPRFGYFACDTPWALGAAAVEAIPVLTGTDGDDIFNMTIFTGDLVSHDPYNQLSRDYILYTETALYDLWKRTLNPSSPLFAAIGNHDQYQQAFDSPDTLPGNLTKQFSWNYDHLSSLWKNNDWIDDEAAKEAKAHYGAYSVQHASNLKIITINTDLWYRSNIFSFINTTQSDNFGFLKFLASELQEAEDRGSRAYIVGHVLSGWDGTNPIIGPTDAFYQIVDRYSHVIAALFWGHTHEDQNMIYYANNATDISENTAQNVGWIGPSITPLTDINSGFRLYEVDADTWDILDAHTWYSNVSTFGELDSQLEVGPSYQYEYSTREAYGQDIDWPENAPLNATWWHKVTEQMSNDGGALVNQYNAHQGKMSVRSPNCTSTDCIEAKVCYIRSGSAPLGLDNCKPGFGSVQ</sequence>
<dbReference type="SUPFAM" id="SSF56300">
    <property type="entry name" value="Metallo-dependent phosphatases"/>
    <property type="match status" value="1"/>
</dbReference>
<proteinExistence type="predicted"/>